<evidence type="ECO:0000313" key="2">
    <source>
        <dbReference type="Proteomes" id="UP000260812"/>
    </source>
</evidence>
<evidence type="ECO:0008006" key="3">
    <source>
        <dbReference type="Google" id="ProtNLM"/>
    </source>
</evidence>
<sequence length="368" mass="42960">MGKYDVAAYVWPAYTGRDKRSLMFWPEGMGEWQSVKNAVKKFPGHSWPRKPLWGYVDEADPYVMEMEIEAAVDHGVNVFIYDWYWFDGRPYLENCLNEGFLQAKNRDKMKFYLMWANHDVNYTWDIRLSWEQDTTIWKGGVDREEFERICRRIIHKYFVQPNYYQIDGEPVFQIYELGILIDGLGGLENTRDALNWFREETIKAGFKGLHLQLTAHGGVPNLSGLDKESAKAGGDIGTFLGFSSVTHYQFVHITDIDRDYEDILADVEKEWEKIGRDYAIPYFPHISVGWDNNPRFTGLRQGIVKNNSPQAVKKGFEMARAYADSHPKQPPLITVNSWNEWTETSYLEPDDLYGYGYLEALKEVFKEE</sequence>
<comment type="caution">
    <text evidence="1">The sequence shown here is derived from an EMBL/GenBank/DDBJ whole genome shotgun (WGS) entry which is preliminary data.</text>
</comment>
<dbReference type="Gene3D" id="3.20.20.80">
    <property type="entry name" value="Glycosidases"/>
    <property type="match status" value="1"/>
</dbReference>
<protein>
    <recommendedName>
        <fullName evidence="3">Glycosyltransferase WbsX</fullName>
    </recommendedName>
</protein>
<dbReference type="RefSeq" id="WP_117545854.1">
    <property type="nucleotide sequence ID" value="NZ_JBKUNB010000017.1"/>
</dbReference>
<dbReference type="EMBL" id="QVLV01000036">
    <property type="protein sequence ID" value="RGE55828.1"/>
    <property type="molecule type" value="Genomic_DNA"/>
</dbReference>
<gene>
    <name evidence="1" type="ORF">DXC51_27530</name>
</gene>
<dbReference type="PANTHER" id="PTHR41244">
    <property type="entry name" value="RHAMNAN SYNTHESIS F"/>
    <property type="match status" value="1"/>
</dbReference>
<dbReference type="Pfam" id="PF14307">
    <property type="entry name" value="Glyco_tran_WbsX"/>
    <property type="match status" value="1"/>
</dbReference>
<accession>A0A3E3HVG8</accession>
<dbReference type="PANTHER" id="PTHR41244:SF1">
    <property type="entry name" value="GLYCOSYLTRANSFERASE"/>
    <property type="match status" value="1"/>
</dbReference>
<name>A0A3E3HVG8_9FIRM</name>
<organism evidence="1 2">
    <name type="scientific">Eisenbergiella massiliensis</name>
    <dbReference type="NCBI Taxonomy" id="1720294"/>
    <lineage>
        <taxon>Bacteria</taxon>
        <taxon>Bacillati</taxon>
        <taxon>Bacillota</taxon>
        <taxon>Clostridia</taxon>
        <taxon>Lachnospirales</taxon>
        <taxon>Lachnospiraceae</taxon>
        <taxon>Eisenbergiella</taxon>
    </lineage>
</organism>
<dbReference type="AlphaFoldDB" id="A0A3E3HVG8"/>
<dbReference type="Proteomes" id="UP000260812">
    <property type="component" value="Unassembled WGS sequence"/>
</dbReference>
<dbReference type="InterPro" id="IPR032719">
    <property type="entry name" value="WbsX"/>
</dbReference>
<dbReference type="GeneID" id="97990502"/>
<dbReference type="CDD" id="cd11579">
    <property type="entry name" value="Glyco_tran_WbsX"/>
    <property type="match status" value="1"/>
</dbReference>
<reference evidence="1" key="1">
    <citation type="submission" date="2018-08" db="EMBL/GenBank/DDBJ databases">
        <title>A genome reference for cultivated species of the human gut microbiota.</title>
        <authorList>
            <person name="Zou Y."/>
            <person name="Xue W."/>
            <person name="Luo G."/>
        </authorList>
    </citation>
    <scope>NUCLEOTIDE SEQUENCE [LARGE SCALE GENOMIC DNA]</scope>
    <source>
        <strain evidence="1">TF05-5AC</strain>
    </source>
</reference>
<proteinExistence type="predicted"/>
<evidence type="ECO:0000313" key="1">
    <source>
        <dbReference type="EMBL" id="RGE55828.1"/>
    </source>
</evidence>
<keyword evidence="2" id="KW-1185">Reference proteome</keyword>